<gene>
    <name evidence="2" type="ORF">GCM10011290_11450</name>
</gene>
<evidence type="ECO:0008006" key="4">
    <source>
        <dbReference type="Google" id="ProtNLM"/>
    </source>
</evidence>
<protein>
    <recommendedName>
        <fullName evidence="4">Integrase</fullName>
    </recommendedName>
</protein>
<sequence>MDSLSTERAKHVLALINHISDDLKHSGRRTETVRDYATRFLVFMYWADTNGFYDVLSSAETARPVVQAYIRHLRERVLTNSISINGAARQQSTVITFLERFLQVDNLTHGINLLRKNPAAREATTPPSQNSQARILTLCEMMFDGLASFILEKKSYPHALAVPDYLDYPDNSLWIFPTTVWFVPRKKLLDEDIKWSRGYNYSEGRVVTVQELLAAKGFTGNKQAAQNIINCSKRQLHRANVDKNHTQRQRLGLIALNVFILLFLAQTGMNWAQIVTLPWANEYDISATHQIFRTIKCRAGSKAIAFELPVSFMPRFKRYLELRNFVLSGQSCAWLFFTLGINGKGLPAELKISGPYNIYQTLQRIDPDLPVVMPRQWRAAKSDWLIRNTDPSTTALVLQNTEKTVLSHYAAGSETSHIEELTGFLDRVSETVIDKGQVIEGGIDRAVGYCSSYGTPNSAKGAPIQPDCKGPEGCFFCDKYRVHADEKDTRKLISCRYCLQLTMLFAGSDEFIQTRLDPIFKKIEKTLSEISLHDKDLVLRVTKEVEEDGELDQYWARKLEMLMELGLAS</sequence>
<reference evidence="3" key="1">
    <citation type="journal article" date="2019" name="Int. J. Syst. Evol. Microbiol.">
        <title>The Global Catalogue of Microorganisms (GCM) 10K type strain sequencing project: providing services to taxonomists for standard genome sequencing and annotation.</title>
        <authorList>
            <consortium name="The Broad Institute Genomics Platform"/>
            <consortium name="The Broad Institute Genome Sequencing Center for Infectious Disease"/>
            <person name="Wu L."/>
            <person name="Ma J."/>
        </authorList>
    </citation>
    <scope>NUCLEOTIDE SEQUENCE [LARGE SCALE GENOMIC DNA]</scope>
    <source>
        <strain evidence="3">KCTC 32041</strain>
    </source>
</reference>
<dbReference type="EMBL" id="BMYW01000003">
    <property type="protein sequence ID" value="GGX85511.1"/>
    <property type="molecule type" value="Genomic_DNA"/>
</dbReference>
<dbReference type="RefSeq" id="WP_189373191.1">
    <property type="nucleotide sequence ID" value="NZ_BMYW01000003.1"/>
</dbReference>
<keyword evidence="1" id="KW-0472">Membrane</keyword>
<proteinExistence type="predicted"/>
<evidence type="ECO:0000313" key="2">
    <source>
        <dbReference type="EMBL" id="GGX85511.1"/>
    </source>
</evidence>
<evidence type="ECO:0000313" key="3">
    <source>
        <dbReference type="Proteomes" id="UP000600877"/>
    </source>
</evidence>
<keyword evidence="3" id="KW-1185">Reference proteome</keyword>
<evidence type="ECO:0000256" key="1">
    <source>
        <dbReference type="SAM" id="Phobius"/>
    </source>
</evidence>
<dbReference type="Proteomes" id="UP000600877">
    <property type="component" value="Unassembled WGS sequence"/>
</dbReference>
<organism evidence="2 3">
    <name type="scientific">Vogesella alkaliphila</name>
    <dbReference type="NCBI Taxonomy" id="1193621"/>
    <lineage>
        <taxon>Bacteria</taxon>
        <taxon>Pseudomonadati</taxon>
        <taxon>Pseudomonadota</taxon>
        <taxon>Betaproteobacteria</taxon>
        <taxon>Neisseriales</taxon>
        <taxon>Chromobacteriaceae</taxon>
        <taxon>Vogesella</taxon>
    </lineage>
</organism>
<keyword evidence="1" id="KW-0812">Transmembrane</keyword>
<feature type="transmembrane region" description="Helical" evidence="1">
    <location>
        <begin position="251"/>
        <end position="272"/>
    </location>
</feature>
<comment type="caution">
    <text evidence="2">The sequence shown here is derived from an EMBL/GenBank/DDBJ whole genome shotgun (WGS) entry which is preliminary data.</text>
</comment>
<name>A0ABQ2YLE1_9NEIS</name>
<accession>A0ABQ2YLE1</accession>
<keyword evidence="1" id="KW-1133">Transmembrane helix</keyword>